<dbReference type="RefSeq" id="WP_183591402.1">
    <property type="nucleotide sequence ID" value="NZ_JACHWR010000001.1"/>
</dbReference>
<feature type="domain" description="Mycothiol-dependent maleylpyruvate isomerase metal-binding" evidence="1">
    <location>
        <begin position="12"/>
        <end position="57"/>
    </location>
</feature>
<proteinExistence type="predicted"/>
<reference evidence="2 3" key="1">
    <citation type="submission" date="2020-08" db="EMBL/GenBank/DDBJ databases">
        <title>Sequencing the genomes of 1000 actinobacteria strains.</title>
        <authorList>
            <person name="Klenk H.-P."/>
        </authorList>
    </citation>
    <scope>NUCLEOTIDE SEQUENCE [LARGE SCALE GENOMIC DNA]</scope>
    <source>
        <strain evidence="2 3">DSM 105498</strain>
    </source>
</reference>
<dbReference type="EMBL" id="JACHWR010000001">
    <property type="protein sequence ID" value="MBB3041508.1"/>
    <property type="molecule type" value="Genomic_DNA"/>
</dbReference>
<dbReference type="InterPro" id="IPR017517">
    <property type="entry name" value="Maleyloyr_isom"/>
</dbReference>
<dbReference type="InterPro" id="IPR024344">
    <property type="entry name" value="MDMPI_metal-binding"/>
</dbReference>
<dbReference type="SUPFAM" id="SSF109854">
    <property type="entry name" value="DinB/YfiT-like putative metalloenzymes"/>
    <property type="match status" value="1"/>
</dbReference>
<name>A0A7W4Z062_9ACTN</name>
<dbReference type="Proteomes" id="UP000589626">
    <property type="component" value="Unassembled WGS sequence"/>
</dbReference>
<sequence length="210" mass="22615">MDIETQWTHIESERRSLGELLDGLAPEQWEAPSLCTQWRVRDVAAHLTMTTCGMPTLGATLGGLVRARGRLWDFGRDVAVDWAARPTAEIACTLRERASSRSLPAVALARNVLLDVVIHGQDITIPLGIERPVPTEAGLAVFERVWSMGWPFHARRRLGGCTLRATDADLSVGRGPSISGPLAALILLASGRDAAALARLDGPGVDLVRA</sequence>
<comment type="caution">
    <text evidence="2">The sequence shown here is derived from an EMBL/GenBank/DDBJ whole genome shotgun (WGS) entry which is preliminary data.</text>
</comment>
<dbReference type="GO" id="GO:0046872">
    <property type="term" value="F:metal ion binding"/>
    <property type="evidence" value="ECO:0007669"/>
    <property type="project" value="InterPro"/>
</dbReference>
<protein>
    <submittedName>
        <fullName evidence="2">Uncharacterized protein (TIGR03083 family)</fullName>
    </submittedName>
</protein>
<dbReference type="Gene3D" id="1.20.120.450">
    <property type="entry name" value="dinb family like domain"/>
    <property type="match status" value="1"/>
</dbReference>
<dbReference type="NCBIfam" id="TIGR03083">
    <property type="entry name" value="maleylpyruvate isomerase family mycothiol-dependent enzyme"/>
    <property type="match status" value="1"/>
</dbReference>
<dbReference type="InterPro" id="IPR034660">
    <property type="entry name" value="DinB/YfiT-like"/>
</dbReference>
<gene>
    <name evidence="2" type="ORF">FHU40_001309</name>
</gene>
<keyword evidence="3" id="KW-1185">Reference proteome</keyword>
<evidence type="ECO:0000313" key="2">
    <source>
        <dbReference type="EMBL" id="MBB3041508.1"/>
    </source>
</evidence>
<evidence type="ECO:0000259" key="1">
    <source>
        <dbReference type="Pfam" id="PF11716"/>
    </source>
</evidence>
<dbReference type="Pfam" id="PF11716">
    <property type="entry name" value="MDMPI_N"/>
    <property type="match status" value="1"/>
</dbReference>
<organism evidence="2 3">
    <name type="scientific">Nocardioides soli</name>
    <dbReference type="NCBI Taxonomy" id="1036020"/>
    <lineage>
        <taxon>Bacteria</taxon>
        <taxon>Bacillati</taxon>
        <taxon>Actinomycetota</taxon>
        <taxon>Actinomycetes</taxon>
        <taxon>Propionibacteriales</taxon>
        <taxon>Nocardioidaceae</taxon>
        <taxon>Nocardioides</taxon>
    </lineage>
</organism>
<accession>A0A7W4Z062</accession>
<evidence type="ECO:0000313" key="3">
    <source>
        <dbReference type="Proteomes" id="UP000589626"/>
    </source>
</evidence>
<dbReference type="AlphaFoldDB" id="A0A7W4Z062"/>